<dbReference type="AlphaFoldDB" id="A0A3P9JKN9"/>
<dbReference type="Ensembl" id="ENSORLT00015034533.1">
    <property type="protein sequence ID" value="ENSORLP00015032900.1"/>
    <property type="gene ID" value="ENSORLG00015017976.1"/>
</dbReference>
<evidence type="ECO:0000313" key="2">
    <source>
        <dbReference type="Proteomes" id="UP000265200"/>
    </source>
</evidence>
<reference evidence="1" key="3">
    <citation type="submission" date="2025-08" db="UniProtKB">
        <authorList>
            <consortium name="Ensembl"/>
        </authorList>
    </citation>
    <scope>IDENTIFICATION</scope>
    <source>
        <strain evidence="1">HSOK</strain>
    </source>
</reference>
<accession>A0A3P9JKN9</accession>
<name>A0A3P9JKN9_ORYLA</name>
<protein>
    <submittedName>
        <fullName evidence="1">Uncharacterized protein</fullName>
    </submittedName>
</protein>
<reference evidence="1" key="4">
    <citation type="submission" date="2025-09" db="UniProtKB">
        <authorList>
            <consortium name="Ensembl"/>
        </authorList>
    </citation>
    <scope>IDENTIFICATION</scope>
    <source>
        <strain evidence="1">HSOK</strain>
    </source>
</reference>
<evidence type="ECO:0000313" key="1">
    <source>
        <dbReference type="Ensembl" id="ENSORLP00015032900.1"/>
    </source>
</evidence>
<organism evidence="1 2">
    <name type="scientific">Oryzias latipes</name>
    <name type="common">Japanese rice fish</name>
    <name type="synonym">Japanese killifish</name>
    <dbReference type="NCBI Taxonomy" id="8090"/>
    <lineage>
        <taxon>Eukaryota</taxon>
        <taxon>Metazoa</taxon>
        <taxon>Chordata</taxon>
        <taxon>Craniata</taxon>
        <taxon>Vertebrata</taxon>
        <taxon>Euteleostomi</taxon>
        <taxon>Actinopterygii</taxon>
        <taxon>Neopterygii</taxon>
        <taxon>Teleostei</taxon>
        <taxon>Neoteleostei</taxon>
        <taxon>Acanthomorphata</taxon>
        <taxon>Ovalentaria</taxon>
        <taxon>Atherinomorphae</taxon>
        <taxon>Beloniformes</taxon>
        <taxon>Adrianichthyidae</taxon>
        <taxon>Oryziinae</taxon>
        <taxon>Oryzias</taxon>
    </lineage>
</organism>
<reference key="1">
    <citation type="journal article" date="2007" name="Nature">
        <title>The medaka draft genome and insights into vertebrate genome evolution.</title>
        <authorList>
            <person name="Kasahara M."/>
            <person name="Naruse K."/>
            <person name="Sasaki S."/>
            <person name="Nakatani Y."/>
            <person name="Qu W."/>
            <person name="Ahsan B."/>
            <person name="Yamada T."/>
            <person name="Nagayasu Y."/>
            <person name="Doi K."/>
            <person name="Kasai Y."/>
            <person name="Jindo T."/>
            <person name="Kobayashi D."/>
            <person name="Shimada A."/>
            <person name="Toyoda A."/>
            <person name="Kuroki Y."/>
            <person name="Fujiyama A."/>
            <person name="Sasaki T."/>
            <person name="Shimizu A."/>
            <person name="Asakawa S."/>
            <person name="Shimizu N."/>
            <person name="Hashimoto S."/>
            <person name="Yang J."/>
            <person name="Lee Y."/>
            <person name="Matsushima K."/>
            <person name="Sugano S."/>
            <person name="Sakaizumi M."/>
            <person name="Narita T."/>
            <person name="Ohishi K."/>
            <person name="Haga S."/>
            <person name="Ohta F."/>
            <person name="Nomoto H."/>
            <person name="Nogata K."/>
            <person name="Morishita T."/>
            <person name="Endo T."/>
            <person name="Shin-I T."/>
            <person name="Takeda H."/>
            <person name="Morishita S."/>
            <person name="Kohara Y."/>
        </authorList>
    </citation>
    <scope>NUCLEOTIDE SEQUENCE [LARGE SCALE GENOMIC DNA]</scope>
    <source>
        <strain>Hd-rR</strain>
    </source>
</reference>
<dbReference type="Proteomes" id="UP000265200">
    <property type="component" value="Chromosome 6"/>
</dbReference>
<reference evidence="1 2" key="2">
    <citation type="submission" date="2017-04" db="EMBL/GenBank/DDBJ databases">
        <title>CpG methylation of centromeres and impact of large insertions on vertebrate speciation.</title>
        <authorList>
            <person name="Ichikawa K."/>
            <person name="Yoshimura J."/>
            <person name="Morishita S."/>
        </authorList>
    </citation>
    <scope>NUCLEOTIDE SEQUENCE</scope>
    <source>
        <strain evidence="1 2">HSOK</strain>
    </source>
</reference>
<proteinExistence type="predicted"/>
<sequence length="88" mass="9815">MITVATVKGLWKGGGEKTKALLSYRATPLECGYSPAQLLMGRQLKTTLPQQPATLLPRWPVMKQLKTQQRRYKANQQPLFFGPPAAFA</sequence>